<dbReference type="eggNOG" id="COG4978">
    <property type="taxonomic scope" value="Bacteria"/>
</dbReference>
<evidence type="ECO:0000256" key="2">
    <source>
        <dbReference type="ARBA" id="ARBA00023015"/>
    </source>
</evidence>
<dbReference type="GO" id="GO:0003700">
    <property type="term" value="F:DNA-binding transcription factor activity"/>
    <property type="evidence" value="ECO:0007669"/>
    <property type="project" value="InterPro"/>
</dbReference>
<evidence type="ECO:0000256" key="4">
    <source>
        <dbReference type="ARBA" id="ARBA00023163"/>
    </source>
</evidence>
<evidence type="ECO:0000313" key="7">
    <source>
        <dbReference type="EMBL" id="ADY55152.1"/>
    </source>
</evidence>
<dbReference type="InterPro" id="IPR029442">
    <property type="entry name" value="GyrI-like"/>
</dbReference>
<sequence length="273" mass="31609">MNPSILIGEMAQIHGISAQTLRYYDRIDLFKPSYTNEESGYRYYGIEQFAHLESILFLKGMGMPLKEIKNYFQNRGLNSMLELLQKRMDFINNEIVKLSNKKKKIGSILEKVNNYLDKNIMGKCRIQQMPQRDMLFFTFGTSDIYVEHEFGIKKLGMEIKNIDELYLNPFGSVIDKSEIEKGGSSNYKGITMVFENEVPDNVATVPLPEGTYAVMAFAGTYKDIDLYLQEIIKWIKENGWRIIGDALVLIITDKAYSDYEYEYISEIQIPVNK</sequence>
<evidence type="ECO:0000256" key="3">
    <source>
        <dbReference type="ARBA" id="ARBA00023125"/>
    </source>
</evidence>
<dbReference type="InterPro" id="IPR009061">
    <property type="entry name" value="DNA-bd_dom_put_sf"/>
</dbReference>
<dbReference type="SUPFAM" id="SSF46955">
    <property type="entry name" value="Putative DNA-binding domain"/>
    <property type="match status" value="1"/>
</dbReference>
<dbReference type="PROSITE" id="PS50937">
    <property type="entry name" value="HTH_MERR_2"/>
    <property type="match status" value="1"/>
</dbReference>
<name>F0T188_SYNGF</name>
<keyword evidence="4" id="KW-0804">Transcription</keyword>
<dbReference type="SMART" id="SM00422">
    <property type="entry name" value="HTH_MERR"/>
    <property type="match status" value="1"/>
</dbReference>
<evidence type="ECO:0000259" key="6">
    <source>
        <dbReference type="PROSITE" id="PS50937"/>
    </source>
</evidence>
<dbReference type="EMBL" id="CP002547">
    <property type="protein sequence ID" value="ADY55152.1"/>
    <property type="molecule type" value="Genomic_DNA"/>
</dbReference>
<keyword evidence="3" id="KW-0238">DNA-binding</keyword>
<dbReference type="InterPro" id="IPR000551">
    <property type="entry name" value="MerR-type_HTH_dom"/>
</dbReference>
<dbReference type="HOGENOM" id="CLU_065103_0_0_9"/>
<dbReference type="Proteomes" id="UP000007488">
    <property type="component" value="Chromosome"/>
</dbReference>
<evidence type="ECO:0000256" key="1">
    <source>
        <dbReference type="ARBA" id="ARBA00022491"/>
    </source>
</evidence>
<dbReference type="STRING" id="645991.Sgly_0799"/>
<dbReference type="Pfam" id="PF13411">
    <property type="entry name" value="MerR_1"/>
    <property type="match status" value="1"/>
</dbReference>
<reference evidence="8" key="2">
    <citation type="submission" date="2011-02" db="EMBL/GenBank/DDBJ databases">
        <title>The complete genome of Syntrophobotulus glycolicus DSM 8271.</title>
        <authorList>
            <person name="Lucas S."/>
            <person name="Copeland A."/>
            <person name="Lapidus A."/>
            <person name="Bruce D."/>
            <person name="Goodwin L."/>
            <person name="Pitluck S."/>
            <person name="Kyrpides N."/>
            <person name="Mavromatis K."/>
            <person name="Pagani I."/>
            <person name="Ivanova N."/>
            <person name="Mikhailova N."/>
            <person name="Chertkov O."/>
            <person name="Held B."/>
            <person name="Detter J.C."/>
            <person name="Tapia R."/>
            <person name="Han C."/>
            <person name="Land M."/>
            <person name="Hauser L."/>
            <person name="Markowitz V."/>
            <person name="Cheng J.-F."/>
            <person name="Hugenholtz P."/>
            <person name="Woyke T."/>
            <person name="Wu D."/>
            <person name="Spring S."/>
            <person name="Schroeder M."/>
            <person name="Brambilla E."/>
            <person name="Klenk H.-P."/>
            <person name="Eisen J.A."/>
        </authorList>
    </citation>
    <scope>NUCLEOTIDE SEQUENCE [LARGE SCALE GENOMIC DNA]</scope>
    <source>
        <strain evidence="8">DSM 8271 / FlGlyR</strain>
    </source>
</reference>
<dbReference type="GO" id="GO:0003677">
    <property type="term" value="F:DNA binding"/>
    <property type="evidence" value="ECO:0007669"/>
    <property type="project" value="UniProtKB-KW"/>
</dbReference>
<keyword evidence="2" id="KW-0805">Transcription regulation</keyword>
<dbReference type="CDD" id="cd01107">
    <property type="entry name" value="HTH_BmrR"/>
    <property type="match status" value="1"/>
</dbReference>
<dbReference type="PANTHER" id="PTHR30204">
    <property type="entry name" value="REDOX-CYCLING DRUG-SENSING TRANSCRIPTIONAL ACTIVATOR SOXR"/>
    <property type="match status" value="1"/>
</dbReference>
<evidence type="ECO:0000313" key="8">
    <source>
        <dbReference type="Proteomes" id="UP000007488"/>
    </source>
</evidence>
<dbReference type="Gene3D" id="1.10.1660.10">
    <property type="match status" value="1"/>
</dbReference>
<dbReference type="eggNOG" id="COG0789">
    <property type="taxonomic scope" value="Bacteria"/>
</dbReference>
<organism evidence="7 8">
    <name type="scientific">Syntrophobotulus glycolicus (strain DSM 8271 / FlGlyR)</name>
    <dbReference type="NCBI Taxonomy" id="645991"/>
    <lineage>
        <taxon>Bacteria</taxon>
        <taxon>Bacillati</taxon>
        <taxon>Bacillota</taxon>
        <taxon>Clostridia</taxon>
        <taxon>Eubacteriales</taxon>
        <taxon>Desulfitobacteriaceae</taxon>
        <taxon>Syntrophobotulus</taxon>
    </lineage>
</organism>
<dbReference type="Gene3D" id="3.20.80.10">
    <property type="entry name" value="Regulatory factor, effector binding domain"/>
    <property type="match status" value="1"/>
</dbReference>
<accession>F0T188</accession>
<protein>
    <submittedName>
        <fullName evidence="7">Transcriptional regulator, MerR family</fullName>
    </submittedName>
</protein>
<keyword evidence="8" id="KW-1185">Reference proteome</keyword>
<gene>
    <name evidence="7" type="ordered locus">Sgly_0799</name>
</gene>
<dbReference type="InterPro" id="IPR047057">
    <property type="entry name" value="MerR_fam"/>
</dbReference>
<dbReference type="KEGG" id="sgy:Sgly_0799"/>
<dbReference type="PANTHER" id="PTHR30204:SF69">
    <property type="entry name" value="MERR-FAMILY TRANSCRIPTIONAL REGULATOR"/>
    <property type="match status" value="1"/>
</dbReference>
<dbReference type="SUPFAM" id="SSF55136">
    <property type="entry name" value="Probable bacterial effector-binding domain"/>
    <property type="match status" value="1"/>
</dbReference>
<reference evidence="7 8" key="1">
    <citation type="journal article" date="2011" name="Stand. Genomic Sci.">
        <title>Complete genome sequence of Syntrophobotulus glycolicus type strain (FlGlyR).</title>
        <authorList>
            <person name="Han C."/>
            <person name="Mwirichia R."/>
            <person name="Chertkov O."/>
            <person name="Held B."/>
            <person name="Lapidus A."/>
            <person name="Nolan M."/>
            <person name="Lucas S."/>
            <person name="Hammon N."/>
            <person name="Deshpande S."/>
            <person name="Cheng J.F."/>
            <person name="Tapia R."/>
            <person name="Goodwin L."/>
            <person name="Pitluck S."/>
            <person name="Huntemann M."/>
            <person name="Liolios K."/>
            <person name="Ivanova N."/>
            <person name="Pagani I."/>
            <person name="Mavromatis K."/>
            <person name="Ovchinikova G."/>
            <person name="Pati A."/>
            <person name="Chen A."/>
            <person name="Palaniappan K."/>
            <person name="Land M."/>
            <person name="Hauser L."/>
            <person name="Brambilla E.M."/>
            <person name="Rohde M."/>
            <person name="Spring S."/>
            <person name="Sikorski J."/>
            <person name="Goker M."/>
            <person name="Woyke T."/>
            <person name="Bristow J."/>
            <person name="Eisen J.A."/>
            <person name="Markowitz V."/>
            <person name="Hugenholtz P."/>
            <person name="Kyrpides N.C."/>
            <person name="Klenk H.P."/>
            <person name="Detter J.C."/>
        </authorList>
    </citation>
    <scope>NUCLEOTIDE SEQUENCE [LARGE SCALE GENOMIC DNA]</scope>
    <source>
        <strain evidence="8">DSM 8271 / FlGlyR</strain>
    </source>
</reference>
<dbReference type="Pfam" id="PF06445">
    <property type="entry name" value="GyrI-like"/>
    <property type="match status" value="1"/>
</dbReference>
<dbReference type="RefSeq" id="WP_013624023.1">
    <property type="nucleotide sequence ID" value="NC_015172.1"/>
</dbReference>
<keyword evidence="5" id="KW-0175">Coiled coil</keyword>
<keyword evidence="1" id="KW-0678">Repressor</keyword>
<dbReference type="OrthoDB" id="9773308at2"/>
<evidence type="ECO:0000256" key="5">
    <source>
        <dbReference type="SAM" id="Coils"/>
    </source>
</evidence>
<feature type="domain" description="HTH merR-type" evidence="6">
    <location>
        <begin position="7"/>
        <end position="74"/>
    </location>
</feature>
<dbReference type="InterPro" id="IPR011256">
    <property type="entry name" value="Reg_factor_effector_dom_sf"/>
</dbReference>
<dbReference type="AlphaFoldDB" id="F0T188"/>
<feature type="coiled-coil region" evidence="5">
    <location>
        <begin position="74"/>
        <end position="101"/>
    </location>
</feature>
<proteinExistence type="predicted"/>